<feature type="transmembrane region" description="Helical" evidence="1">
    <location>
        <begin position="238"/>
        <end position="256"/>
    </location>
</feature>
<name>A0A7X5V2P2_9SPHN</name>
<protein>
    <recommendedName>
        <fullName evidence="4">AcrB/AcrD/AcrF family protein</fullName>
    </recommendedName>
</protein>
<feature type="transmembrane region" description="Helical" evidence="1">
    <location>
        <begin position="293"/>
        <end position="313"/>
    </location>
</feature>
<feature type="transmembrane region" description="Helical" evidence="1">
    <location>
        <begin position="443"/>
        <end position="469"/>
    </location>
</feature>
<evidence type="ECO:0008006" key="4">
    <source>
        <dbReference type="Google" id="ProtNLM"/>
    </source>
</evidence>
<gene>
    <name evidence="2" type="ORF">FHR20_003084</name>
</gene>
<feature type="transmembrane region" description="Helical" evidence="1">
    <location>
        <begin position="349"/>
        <end position="368"/>
    </location>
</feature>
<evidence type="ECO:0000313" key="3">
    <source>
        <dbReference type="Proteomes" id="UP000564677"/>
    </source>
</evidence>
<evidence type="ECO:0000313" key="2">
    <source>
        <dbReference type="EMBL" id="NIJ66122.1"/>
    </source>
</evidence>
<accession>A0A7X5V2P2</accession>
<feature type="transmembrane region" description="Helical" evidence="1">
    <location>
        <begin position="142"/>
        <end position="161"/>
    </location>
</feature>
<dbReference type="EMBL" id="JAASQV010000002">
    <property type="protein sequence ID" value="NIJ66122.1"/>
    <property type="molecule type" value="Genomic_DNA"/>
</dbReference>
<organism evidence="2 3">
    <name type="scientific">Sphingomonas leidyi</name>
    <dbReference type="NCBI Taxonomy" id="68569"/>
    <lineage>
        <taxon>Bacteria</taxon>
        <taxon>Pseudomonadati</taxon>
        <taxon>Pseudomonadota</taxon>
        <taxon>Alphaproteobacteria</taxon>
        <taxon>Sphingomonadales</taxon>
        <taxon>Sphingomonadaceae</taxon>
        <taxon>Sphingomonas</taxon>
    </lineage>
</organism>
<feature type="transmembrane region" description="Helical" evidence="1">
    <location>
        <begin position="403"/>
        <end position="423"/>
    </location>
</feature>
<keyword evidence="3" id="KW-1185">Reference proteome</keyword>
<dbReference type="Proteomes" id="UP000564677">
    <property type="component" value="Unassembled WGS sequence"/>
</dbReference>
<feature type="transmembrane region" description="Helical" evidence="1">
    <location>
        <begin position="268"/>
        <end position="286"/>
    </location>
</feature>
<keyword evidence="1" id="KW-0812">Transmembrane</keyword>
<evidence type="ECO:0000256" key="1">
    <source>
        <dbReference type="SAM" id="Phobius"/>
    </source>
</evidence>
<sequence length="634" mass="68991">MTPEAKGGFRLDRELDRNWLRWMALFWFCVVAWFLHDRQGNIYWLLLGDTDDNMRLMQVRAWLAGQGWYDLRQYRLDPALGGFDIHWSRLVDLPIAGLILAFKPFVGTATAEKWACGLAPLLPLALAMAGLSLAVRRLVAPWAWPVALIVLMGCASTMSMFAPMRIDHHGWQLAFLAMTVAGLADPRRARGGAVVGLSSAASLTIGLEMLPYCAMAGAIIALRWIWDRADVRRMQVYGLTLGGGSALGFALFASNANQAMRCDALTPVWLTVMVAAGALLFALSLCNPADRRLRLALAALAGAAIVAGFALLFPQCLGRPEQVSDELANTWLNNVREARPIYKHAFKTAFPMAVLPVIGILGALFATWRARRGEALVGWAAVALFTAFAGAMLLWQVRAAPAAQLLAVPGSVALLAVAVPWFLGIRAPFARWIGEGPARLLGILVRVFGTVFAFLLLSGLWAGLVVPFFSAGNDARPGKPAPPDKVAAANAACARMSNLRVLDDVPAGIVFTHVDLGPRLITVTHHSGIAGPYHRNGRAILDVHHAFTWATPNFRPIAAAHKAQYLLVCPDMSETTLYRSRGPNGFYAALAKGQVPNWLEPVPLREVQPGKPLPFKLWRIRYDLPNAPPVPAKR</sequence>
<feature type="transmembrane region" description="Helical" evidence="1">
    <location>
        <begin position="209"/>
        <end position="226"/>
    </location>
</feature>
<proteinExistence type="predicted"/>
<comment type="caution">
    <text evidence="2">The sequence shown here is derived from an EMBL/GenBank/DDBJ whole genome shotgun (WGS) entry which is preliminary data.</text>
</comment>
<reference evidence="2 3" key="1">
    <citation type="submission" date="2020-03" db="EMBL/GenBank/DDBJ databases">
        <title>Genomic Encyclopedia of Type Strains, Phase IV (KMG-IV): sequencing the most valuable type-strain genomes for metagenomic binning, comparative biology and taxonomic classification.</title>
        <authorList>
            <person name="Goeker M."/>
        </authorList>
    </citation>
    <scope>NUCLEOTIDE SEQUENCE [LARGE SCALE GENOMIC DNA]</scope>
    <source>
        <strain evidence="2 3">DSM 4733</strain>
    </source>
</reference>
<keyword evidence="1" id="KW-1133">Transmembrane helix</keyword>
<feature type="transmembrane region" description="Helical" evidence="1">
    <location>
        <begin position="375"/>
        <end position="397"/>
    </location>
</feature>
<keyword evidence="1" id="KW-0472">Membrane</keyword>
<dbReference type="AlphaFoldDB" id="A0A7X5V2P2"/>
<feature type="transmembrane region" description="Helical" evidence="1">
    <location>
        <begin position="19"/>
        <end position="36"/>
    </location>
</feature>
<feature type="transmembrane region" description="Helical" evidence="1">
    <location>
        <begin position="114"/>
        <end position="136"/>
    </location>
</feature>